<evidence type="ECO:0000313" key="3">
    <source>
        <dbReference type="Proteomes" id="UP001597169"/>
    </source>
</evidence>
<keyword evidence="3" id="KW-1185">Reference proteome</keyword>
<name>A0ABW3PT64_9BACL</name>
<sequence>MENTPEYLTKTELGRVLNVAHSTVIRWISEGKVPVVEIGNKSLIPKETLPMIKKNVGYINTDEYMRLDEFLLFFKISHETYLNWIKRGWVKDSVRYGGNTTYIPLSSIDEIKKLSGYVNEEEYINIKRLSCILDASPEKILRFIKSGLLVNCHLYKDKYLFKSDSIVEIKRSIGYFEGFNPNEYLRIKQAKEKLNLDFEFHYWKKKIPYILHMGTPYIHTKDLPLIYDLIKEKKDKPVLAEYPGLENYVDTNKAAELLGIGKSTISVQIKSGKIKGAVKVPFTRNQTKWMIPMESIEEYKEQRRLPLSEKRNEDSKPANSLQLKMIAEKSGVSTQTLQIKIRNKQLFPNAQKVKGVYYISIEDANTFIESTRHQHYIKNVDIYTNKDALEELLHFMSAFPLPFHLKKTQDLYAEFCKIKLSKLRGAPNHIQTFFGYYRSVFEILRTLDKNLYELDVDLIDSIMTDETTSDHKKRIFNHFYEYCYSFHGLQVPKKYVVSKAKSNEEKDKEIYSPEVFYSYYQFVKNAALHLPNAINDQYYANMWAFTIMHLTDVWRASDIVYKTPNIDIAAIQVDSLSWFDTNVLTITQCQQVINQLYLNFRSIRTSKTNTLVTFLVEPELVEPLSTALIISELHRQKNGQSFLLESFFRGKKFKTVATSGKDRHHDFFKYEPTLEPFKSLKFNNSTMTYLFYSISDEDGNDADVALELTQKVRSHNKAETTAIYVQATNKDGTLNKVSSNLFRRGHFGWLFNYLILLASEKDDVIRTMEEKTEAISTLRIELGSPIHTERWAQFLLQIRQKRSSVMSRLANLNKESLKEMLVKIFKGEMPSKTENAQCITHPGCEYPRLNSCYSCPNIIPKNYLFIELGGEFDRLINSIETTQHDAVRKKDSYFLLNLLLLLDEGINFFGEDYVEAFIKIQHVRSRLSQLANKIYIE</sequence>
<gene>
    <name evidence="2" type="ORF">ACFQ3J_10440</name>
</gene>
<dbReference type="RefSeq" id="WP_251585033.1">
    <property type="nucleotide sequence ID" value="NZ_JBHTKX010000001.1"/>
</dbReference>
<dbReference type="InterPro" id="IPR041657">
    <property type="entry name" value="HTH_17"/>
</dbReference>
<dbReference type="EMBL" id="JBHTKX010000001">
    <property type="protein sequence ID" value="MFD1128592.1"/>
    <property type="molecule type" value="Genomic_DNA"/>
</dbReference>
<proteinExistence type="predicted"/>
<reference evidence="3" key="1">
    <citation type="journal article" date="2019" name="Int. J. Syst. Evol. Microbiol.">
        <title>The Global Catalogue of Microorganisms (GCM) 10K type strain sequencing project: providing services to taxonomists for standard genome sequencing and annotation.</title>
        <authorList>
            <consortium name="The Broad Institute Genomics Platform"/>
            <consortium name="The Broad Institute Genome Sequencing Center for Infectious Disease"/>
            <person name="Wu L."/>
            <person name="Ma J."/>
        </authorList>
    </citation>
    <scope>NUCLEOTIDE SEQUENCE [LARGE SCALE GENOMIC DNA]</scope>
    <source>
        <strain evidence="3">CCUG 53519</strain>
    </source>
</reference>
<dbReference type="Pfam" id="PF12728">
    <property type="entry name" value="HTH_17"/>
    <property type="match status" value="1"/>
</dbReference>
<protein>
    <submittedName>
        <fullName evidence="2">Helix-turn-helix domain-containing protein</fullName>
    </submittedName>
</protein>
<comment type="caution">
    <text evidence="2">The sequence shown here is derived from an EMBL/GenBank/DDBJ whole genome shotgun (WGS) entry which is preliminary data.</text>
</comment>
<feature type="domain" description="Helix-turn-helix" evidence="1">
    <location>
        <begin position="248"/>
        <end position="304"/>
    </location>
</feature>
<evidence type="ECO:0000313" key="2">
    <source>
        <dbReference type="EMBL" id="MFD1128592.1"/>
    </source>
</evidence>
<evidence type="ECO:0000259" key="1">
    <source>
        <dbReference type="Pfam" id="PF12728"/>
    </source>
</evidence>
<organism evidence="2 3">
    <name type="scientific">Paenibacillus provencensis</name>
    <dbReference type="NCBI Taxonomy" id="441151"/>
    <lineage>
        <taxon>Bacteria</taxon>
        <taxon>Bacillati</taxon>
        <taxon>Bacillota</taxon>
        <taxon>Bacilli</taxon>
        <taxon>Bacillales</taxon>
        <taxon>Paenibacillaceae</taxon>
        <taxon>Paenibacillus</taxon>
    </lineage>
</organism>
<accession>A0ABW3PT64</accession>
<dbReference type="Proteomes" id="UP001597169">
    <property type="component" value="Unassembled WGS sequence"/>
</dbReference>